<dbReference type="Proteomes" id="UP000289340">
    <property type="component" value="Chromosome 2"/>
</dbReference>
<protein>
    <recommendedName>
        <fullName evidence="1">DUF7812 domain-containing protein</fullName>
    </recommendedName>
</protein>
<evidence type="ECO:0000313" key="3">
    <source>
        <dbReference type="Proteomes" id="UP000289340"/>
    </source>
</evidence>
<gene>
    <name evidence="2" type="ORF">D0Y65_004243</name>
</gene>
<dbReference type="InterPro" id="IPR056714">
    <property type="entry name" value="DUF7812"/>
</dbReference>
<evidence type="ECO:0000313" key="2">
    <source>
        <dbReference type="EMBL" id="RZC25465.1"/>
    </source>
</evidence>
<dbReference type="EMBL" id="QZWG01000002">
    <property type="protein sequence ID" value="RZC25465.1"/>
    <property type="molecule type" value="Genomic_DNA"/>
</dbReference>
<comment type="caution">
    <text evidence="2">The sequence shown here is derived from an EMBL/GenBank/DDBJ whole genome shotgun (WGS) entry which is preliminary data.</text>
</comment>
<keyword evidence="3" id="KW-1185">Reference proteome</keyword>
<name>A0A445LQJ5_GLYSO</name>
<dbReference type="Pfam" id="PF25104">
    <property type="entry name" value="DUF7812"/>
    <property type="match status" value="1"/>
</dbReference>
<accession>A0A445LQJ5</accession>
<feature type="non-terminal residue" evidence="2">
    <location>
        <position position="1"/>
    </location>
</feature>
<dbReference type="AlphaFoldDB" id="A0A445LQJ5"/>
<dbReference type="PANTHER" id="PTHR36786:SF1">
    <property type="entry name" value="2-ISOPROPYLMALATE SYNTHASE"/>
    <property type="match status" value="1"/>
</dbReference>
<dbReference type="PANTHER" id="PTHR36786">
    <property type="entry name" value="2-ISOPROPYLMALATE SYNTHASE"/>
    <property type="match status" value="1"/>
</dbReference>
<feature type="domain" description="DUF7812" evidence="1">
    <location>
        <begin position="90"/>
        <end position="552"/>
    </location>
</feature>
<proteinExistence type="predicted"/>
<evidence type="ECO:0000259" key="1">
    <source>
        <dbReference type="Pfam" id="PF25104"/>
    </source>
</evidence>
<reference evidence="2 3" key="1">
    <citation type="submission" date="2018-09" db="EMBL/GenBank/DDBJ databases">
        <title>A high-quality reference genome of wild soybean provides a powerful tool to mine soybean genomes.</title>
        <authorList>
            <person name="Xie M."/>
            <person name="Chung C.Y.L."/>
            <person name="Li M.-W."/>
            <person name="Wong F.-L."/>
            <person name="Chan T.-F."/>
            <person name="Lam H.-M."/>
        </authorList>
    </citation>
    <scope>NUCLEOTIDE SEQUENCE [LARGE SCALE GENOMIC DNA]</scope>
    <source>
        <strain evidence="3">cv. W05</strain>
        <tissue evidence="2">Hypocotyl of etiolated seedlings</tissue>
    </source>
</reference>
<sequence length="704" mass="80562">GHYSPQIRKLVWCGLFCFPPSRQREVRGYGNLMDDAKKLYESLFDQLNSTFRRFFSALPQRHHDPYARSLRPPPPPPHPRLWPIVQELSLVLRSCLLLLTLPRSDQKFLLLKCRFLLRVLKSFLSLDVAEHGGLRFRNFLSGVDLELPDSCRSYLCALLEVFADELLRNQSLRRYLMKVDSVSSTSEKLFMCHFNQGDIASVLEVITTHFIMSVSNEKAFEDFTSGLFLQCNMDFRFPKLSLAPSMMLLLDPVVLSAPKMFQAHTFSMVSEAIGSGLSSEILAPDMNCHLTALQKSVILYSTHVSSLQINGFCVELKCSYNSYLLERGQPTFEAYILQGTRNRLNQVLSKLDNSWDSYHCKMSSKSKADLLADYIAFMKERQHIFVDSCRDATTLILDCIIHQAFSQDATGDAVYHIKENTSAQDIHLLASILKLMSVSLLQTIKYLSNSGDSDCLKSMGSASVREKYDFLISIIDHFQQFKFCLPIQTLLYDAMKTQQSNYKVSKSMLVHFIGLLSLSFSNGFDLLAKGCILVLMALMCLFVFEEGDLVALGSLRGLSLQPCSSEIPSDKNGKGSRDKRPVYKVAAEFRRIQACNLRTVSFTSYNLQDGTEKTCNGEVFLNCILEDPKKVSDYDDLADFLECKTGKNYSKWLNGREVYRNRRYQRKIDLRKKKKETFWNSSKYRKIGKSLKRQNICTFMKHWK</sequence>
<organism evidence="2 3">
    <name type="scientific">Glycine soja</name>
    <name type="common">Wild soybean</name>
    <dbReference type="NCBI Taxonomy" id="3848"/>
    <lineage>
        <taxon>Eukaryota</taxon>
        <taxon>Viridiplantae</taxon>
        <taxon>Streptophyta</taxon>
        <taxon>Embryophyta</taxon>
        <taxon>Tracheophyta</taxon>
        <taxon>Spermatophyta</taxon>
        <taxon>Magnoliopsida</taxon>
        <taxon>eudicotyledons</taxon>
        <taxon>Gunneridae</taxon>
        <taxon>Pentapetalae</taxon>
        <taxon>rosids</taxon>
        <taxon>fabids</taxon>
        <taxon>Fabales</taxon>
        <taxon>Fabaceae</taxon>
        <taxon>Papilionoideae</taxon>
        <taxon>50 kb inversion clade</taxon>
        <taxon>NPAAA clade</taxon>
        <taxon>indigoferoid/millettioid clade</taxon>
        <taxon>Phaseoleae</taxon>
        <taxon>Glycine</taxon>
        <taxon>Glycine subgen. Soja</taxon>
    </lineage>
</organism>